<dbReference type="GO" id="GO:0015934">
    <property type="term" value="C:large ribosomal subunit"/>
    <property type="evidence" value="ECO:0007669"/>
    <property type="project" value="InterPro"/>
</dbReference>
<dbReference type="InterPro" id="IPR014722">
    <property type="entry name" value="Rib_uL2_dom2"/>
</dbReference>
<protein>
    <submittedName>
        <fullName evidence="4">Uncharacterized protein</fullName>
    </submittedName>
</protein>
<accession>A0AAW0JC51</accession>
<evidence type="ECO:0000256" key="1">
    <source>
        <dbReference type="ARBA" id="ARBA00010618"/>
    </source>
</evidence>
<comment type="caution">
    <text evidence="4">The sequence shown here is derived from an EMBL/GenBank/DDBJ whole genome shotgun (WGS) entry which is preliminary data.</text>
</comment>
<dbReference type="Gene3D" id="2.30.30.30">
    <property type="match status" value="1"/>
</dbReference>
<evidence type="ECO:0000256" key="2">
    <source>
        <dbReference type="ARBA" id="ARBA00022980"/>
    </source>
</evidence>
<keyword evidence="5" id="KW-1185">Reference proteome</keyword>
<dbReference type="InterPro" id="IPR005756">
    <property type="entry name" value="Ribosomal_uL24_euk/arc"/>
</dbReference>
<dbReference type="GO" id="GO:0006412">
    <property type="term" value="P:translation"/>
    <property type="evidence" value="ECO:0007669"/>
    <property type="project" value="InterPro"/>
</dbReference>
<reference evidence="4 5" key="1">
    <citation type="journal article" date="2023" name="bioRxiv">
        <title>Conserved and derived expression patterns and positive selection on dental genes reveal complex evolutionary context of ever-growing rodent molars.</title>
        <authorList>
            <person name="Calamari Z.T."/>
            <person name="Song A."/>
            <person name="Cohen E."/>
            <person name="Akter M."/>
            <person name="Roy R.D."/>
            <person name="Hallikas O."/>
            <person name="Christensen M.M."/>
            <person name="Li P."/>
            <person name="Marangoni P."/>
            <person name="Jernvall J."/>
            <person name="Klein O.D."/>
        </authorList>
    </citation>
    <scope>NUCLEOTIDE SEQUENCE [LARGE SCALE GENOMIC DNA]</scope>
    <source>
        <strain evidence="4">V071</strain>
    </source>
</reference>
<keyword evidence="3" id="KW-0687">Ribonucleoprotein</keyword>
<evidence type="ECO:0000313" key="4">
    <source>
        <dbReference type="EMBL" id="KAK7824400.1"/>
    </source>
</evidence>
<dbReference type="EMBL" id="JBBHLL010000046">
    <property type="protein sequence ID" value="KAK7824400.1"/>
    <property type="molecule type" value="Genomic_DNA"/>
</dbReference>
<evidence type="ECO:0000313" key="5">
    <source>
        <dbReference type="Proteomes" id="UP001488838"/>
    </source>
</evidence>
<proteinExistence type="inferred from homology"/>
<sequence>MKFNPFVISDQCKNWKRPSHIRRKMVFSPLSEELGQKYDGQYKGPEWRVVQVYRKKYAVSIEWVQEEKANDPTVHVSIRLSKVVVTRLKLDKDCSKQANK</sequence>
<name>A0AAW0JC51_MYOGA</name>
<dbReference type="SUPFAM" id="SSF50104">
    <property type="entry name" value="Translation proteins SH3-like domain"/>
    <property type="match status" value="1"/>
</dbReference>
<dbReference type="PANTHER" id="PTHR11143">
    <property type="entry name" value="60S RIBOSOMAL PROTEIN L26 FAMILY MEMBER"/>
    <property type="match status" value="1"/>
</dbReference>
<dbReference type="InterPro" id="IPR008991">
    <property type="entry name" value="Translation_prot_SH3-like_sf"/>
</dbReference>
<gene>
    <name evidence="4" type="ORF">U0070_025196</name>
</gene>
<keyword evidence="2" id="KW-0689">Ribosomal protein</keyword>
<organism evidence="4 5">
    <name type="scientific">Myodes glareolus</name>
    <name type="common">Bank vole</name>
    <name type="synonym">Clethrionomys glareolus</name>
    <dbReference type="NCBI Taxonomy" id="447135"/>
    <lineage>
        <taxon>Eukaryota</taxon>
        <taxon>Metazoa</taxon>
        <taxon>Chordata</taxon>
        <taxon>Craniata</taxon>
        <taxon>Vertebrata</taxon>
        <taxon>Euteleostomi</taxon>
        <taxon>Mammalia</taxon>
        <taxon>Eutheria</taxon>
        <taxon>Euarchontoglires</taxon>
        <taxon>Glires</taxon>
        <taxon>Rodentia</taxon>
        <taxon>Myomorpha</taxon>
        <taxon>Muroidea</taxon>
        <taxon>Cricetidae</taxon>
        <taxon>Arvicolinae</taxon>
        <taxon>Myodes</taxon>
    </lineage>
</organism>
<dbReference type="Pfam" id="PF16906">
    <property type="entry name" value="Ribosomal_L26"/>
    <property type="match status" value="1"/>
</dbReference>
<comment type="similarity">
    <text evidence="1">Belongs to the universal ribosomal protein uL24 family.</text>
</comment>
<dbReference type="Proteomes" id="UP001488838">
    <property type="component" value="Unassembled WGS sequence"/>
</dbReference>
<dbReference type="AlphaFoldDB" id="A0AAW0JC51"/>
<evidence type="ECO:0000256" key="3">
    <source>
        <dbReference type="ARBA" id="ARBA00023274"/>
    </source>
</evidence>
<dbReference type="GO" id="GO:0003735">
    <property type="term" value="F:structural constituent of ribosome"/>
    <property type="evidence" value="ECO:0007669"/>
    <property type="project" value="InterPro"/>
</dbReference>